<dbReference type="SUPFAM" id="SSF52540">
    <property type="entry name" value="P-loop containing nucleoside triphosphate hydrolases"/>
    <property type="match status" value="1"/>
</dbReference>
<sequence length="398" mass="45851">MIKQRILNLIKAYWRWVLSIVLYLIAVSGIWHYRSIVYHRYLQPFCEVLWGDRLLDMVLFAFLLTGFLCLILILRCPPIEQFRFEKAFKEMGIKNSNGEYPVLLSKRNDPYMKHGHIYKINSAGISTDTFDSHVVQIKSALALHVYRIDLTTKAKRILLYAKPLKYIKPTVISVDDTIFSRELCKLPNLLCIGKTGSGKSTALITLLGIYARYIPSVSLMVLDYKNNLFSHWGDTENFYGFESTIDGLRKFYQEFTERLVANDEERNKQIKVLLIDEYSSFLSAQDKRTSDEVKSMLANLLNMSRSLGLKIVIGMQAGYSEYFKAGAREQFHSILALGNISKEQKQMLFSEYKEQMNEQNKVGEGYLLIDGKGVEKVRIAKSDNKGSVINDIYEAMNR</sequence>
<keyword evidence="2" id="KW-0472">Membrane</keyword>
<dbReference type="Proteomes" id="UP001154420">
    <property type="component" value="Unassembled WGS sequence"/>
</dbReference>
<accession>A0A9X5GTV6</accession>
<feature type="domain" description="FtsK" evidence="3">
    <location>
        <begin position="167"/>
        <end position="346"/>
    </location>
</feature>
<reference evidence="4" key="1">
    <citation type="submission" date="2018-09" db="EMBL/GenBank/DDBJ databases">
        <title>Murine metabolic-syndrome-specific gut microbial biobank.</title>
        <authorList>
            <person name="Liu C."/>
        </authorList>
    </citation>
    <scope>NUCLEOTIDE SEQUENCE</scope>
    <source>
        <strain evidence="4">D42-62</strain>
    </source>
</reference>
<comment type="caution">
    <text evidence="4">The sequence shown here is derived from an EMBL/GenBank/DDBJ whole genome shotgun (WGS) entry which is preliminary data.</text>
</comment>
<evidence type="ECO:0000259" key="3">
    <source>
        <dbReference type="PROSITE" id="PS50901"/>
    </source>
</evidence>
<keyword evidence="2" id="KW-1133">Transmembrane helix</keyword>
<feature type="transmembrane region" description="Helical" evidence="2">
    <location>
        <begin position="54"/>
        <end position="74"/>
    </location>
</feature>
<keyword evidence="1" id="KW-0547">Nucleotide-binding</keyword>
<dbReference type="PROSITE" id="PS50901">
    <property type="entry name" value="FTSK"/>
    <property type="match status" value="1"/>
</dbReference>
<evidence type="ECO:0000256" key="1">
    <source>
        <dbReference type="PROSITE-ProRule" id="PRU00289"/>
    </source>
</evidence>
<feature type="binding site" evidence="1">
    <location>
        <begin position="193"/>
        <end position="200"/>
    </location>
    <ligand>
        <name>ATP</name>
        <dbReference type="ChEBI" id="CHEBI:30616"/>
    </ligand>
</feature>
<dbReference type="InterPro" id="IPR027417">
    <property type="entry name" value="P-loop_NTPase"/>
</dbReference>
<evidence type="ECO:0000313" key="5">
    <source>
        <dbReference type="Proteomes" id="UP001154420"/>
    </source>
</evidence>
<dbReference type="Gene3D" id="3.40.50.300">
    <property type="entry name" value="P-loop containing nucleotide triphosphate hydrolases"/>
    <property type="match status" value="1"/>
</dbReference>
<keyword evidence="5" id="KW-1185">Reference proteome</keyword>
<dbReference type="EMBL" id="QZDT01000095">
    <property type="protein sequence ID" value="NBJ95453.1"/>
    <property type="molecule type" value="Genomic_DNA"/>
</dbReference>
<dbReference type="GO" id="GO:0005524">
    <property type="term" value="F:ATP binding"/>
    <property type="evidence" value="ECO:0007669"/>
    <property type="project" value="UniProtKB-UniRule"/>
</dbReference>
<dbReference type="Pfam" id="PF01580">
    <property type="entry name" value="FtsK_SpoIIIE"/>
    <property type="match status" value="1"/>
</dbReference>
<keyword evidence="1" id="KW-0067">ATP-binding</keyword>
<dbReference type="AlphaFoldDB" id="A0A9X5GTV6"/>
<dbReference type="GO" id="GO:0003677">
    <property type="term" value="F:DNA binding"/>
    <property type="evidence" value="ECO:0007669"/>
    <property type="project" value="InterPro"/>
</dbReference>
<organism evidence="4 5">
    <name type="scientific">Parablautia muri</name>
    <dbReference type="NCBI Taxonomy" id="2320879"/>
    <lineage>
        <taxon>Bacteria</taxon>
        <taxon>Bacillati</taxon>
        <taxon>Bacillota</taxon>
        <taxon>Clostridia</taxon>
        <taxon>Lachnospirales</taxon>
        <taxon>Lachnospiraceae</taxon>
        <taxon>Parablautia</taxon>
    </lineage>
</organism>
<dbReference type="InterPro" id="IPR002543">
    <property type="entry name" value="FtsK_dom"/>
</dbReference>
<dbReference type="RefSeq" id="WP_160562343.1">
    <property type="nucleotide sequence ID" value="NZ_QZDT01000095.1"/>
</dbReference>
<protein>
    <recommendedName>
        <fullName evidence="3">FtsK domain-containing protein</fullName>
    </recommendedName>
</protein>
<dbReference type="OrthoDB" id="9807790at2"/>
<feature type="transmembrane region" description="Helical" evidence="2">
    <location>
        <begin position="12"/>
        <end position="34"/>
    </location>
</feature>
<evidence type="ECO:0000256" key="2">
    <source>
        <dbReference type="SAM" id="Phobius"/>
    </source>
</evidence>
<keyword evidence="2" id="KW-0812">Transmembrane</keyword>
<evidence type="ECO:0000313" key="4">
    <source>
        <dbReference type="EMBL" id="NBJ95453.1"/>
    </source>
</evidence>
<name>A0A9X5GTV6_9FIRM</name>
<proteinExistence type="predicted"/>
<gene>
    <name evidence="4" type="ORF">D5281_23765</name>
</gene>